<dbReference type="InterPro" id="IPR036388">
    <property type="entry name" value="WH-like_DNA-bd_sf"/>
</dbReference>
<dbReference type="InterPro" id="IPR011991">
    <property type="entry name" value="ArsR-like_HTH"/>
</dbReference>
<keyword evidence="3" id="KW-1185">Reference proteome</keyword>
<evidence type="ECO:0000259" key="1">
    <source>
        <dbReference type="PROSITE" id="PS50995"/>
    </source>
</evidence>
<dbReference type="InterPro" id="IPR000835">
    <property type="entry name" value="HTH_MarR-typ"/>
</dbReference>
<dbReference type="Proteomes" id="UP001172728">
    <property type="component" value="Unassembled WGS sequence"/>
</dbReference>
<dbReference type="InterPro" id="IPR039422">
    <property type="entry name" value="MarR/SlyA-like"/>
</dbReference>
<evidence type="ECO:0000313" key="3">
    <source>
        <dbReference type="Proteomes" id="UP001172728"/>
    </source>
</evidence>
<comment type="caution">
    <text evidence="2">The sequence shown here is derived from an EMBL/GenBank/DDBJ whole genome shotgun (WGS) entry which is preliminary data.</text>
</comment>
<dbReference type="PANTHER" id="PTHR33164:SF43">
    <property type="entry name" value="HTH-TYPE TRANSCRIPTIONAL REPRESSOR YETL"/>
    <property type="match status" value="1"/>
</dbReference>
<organism evidence="2 3">
    <name type="scientific">Demequina litoralis</name>
    <dbReference type="NCBI Taxonomy" id="3051660"/>
    <lineage>
        <taxon>Bacteria</taxon>
        <taxon>Bacillati</taxon>
        <taxon>Actinomycetota</taxon>
        <taxon>Actinomycetes</taxon>
        <taxon>Micrococcales</taxon>
        <taxon>Demequinaceae</taxon>
        <taxon>Demequina</taxon>
    </lineage>
</organism>
<protein>
    <submittedName>
        <fullName evidence="2">MarR family transcriptional regulator</fullName>
    </submittedName>
</protein>
<dbReference type="Gene3D" id="1.10.10.10">
    <property type="entry name" value="Winged helix-like DNA-binding domain superfamily/Winged helix DNA-binding domain"/>
    <property type="match status" value="1"/>
</dbReference>
<sequence length="157" mass="16862">MTATEDGPAERWGEGIAFALWRAQQVVHGLSADALSDLGVTPTQMGLAVHLDELGPLSGSDLSRRYSITPQSVSTALGNLERLGWVSRRPHPVHGRVILYELTEPGLAAVAKGRARMKDLNDRLADALADAPSFVEELERLSHEFGGARVSPARSQG</sequence>
<gene>
    <name evidence="2" type="ORF">QQX09_10600</name>
</gene>
<dbReference type="PROSITE" id="PS50995">
    <property type="entry name" value="HTH_MARR_2"/>
    <property type="match status" value="1"/>
</dbReference>
<accession>A0ABT8GBF2</accession>
<feature type="domain" description="HTH marR-type" evidence="1">
    <location>
        <begin position="13"/>
        <end position="147"/>
    </location>
</feature>
<dbReference type="RefSeq" id="WP_301134424.1">
    <property type="nucleotide sequence ID" value="NZ_JAUHPW010000008.1"/>
</dbReference>
<dbReference type="CDD" id="cd00090">
    <property type="entry name" value="HTH_ARSR"/>
    <property type="match status" value="1"/>
</dbReference>
<dbReference type="SMART" id="SM00347">
    <property type="entry name" value="HTH_MARR"/>
    <property type="match status" value="1"/>
</dbReference>
<dbReference type="Pfam" id="PF12802">
    <property type="entry name" value="MarR_2"/>
    <property type="match status" value="1"/>
</dbReference>
<evidence type="ECO:0000313" key="2">
    <source>
        <dbReference type="EMBL" id="MDN4476304.1"/>
    </source>
</evidence>
<proteinExistence type="predicted"/>
<reference evidence="2" key="1">
    <citation type="submission" date="2023-06" db="EMBL/GenBank/DDBJ databases">
        <title>Sysu t00192.</title>
        <authorList>
            <person name="Gao L."/>
            <person name="Fang B.-Z."/>
            <person name="Li W.-J."/>
        </authorList>
    </citation>
    <scope>NUCLEOTIDE SEQUENCE</scope>
    <source>
        <strain evidence="2">SYSU T00192</strain>
    </source>
</reference>
<name>A0ABT8GBF2_9MICO</name>
<dbReference type="SUPFAM" id="SSF46785">
    <property type="entry name" value="Winged helix' DNA-binding domain"/>
    <property type="match status" value="1"/>
</dbReference>
<dbReference type="EMBL" id="JAUHPW010000008">
    <property type="protein sequence ID" value="MDN4476304.1"/>
    <property type="molecule type" value="Genomic_DNA"/>
</dbReference>
<dbReference type="PANTHER" id="PTHR33164">
    <property type="entry name" value="TRANSCRIPTIONAL REGULATOR, MARR FAMILY"/>
    <property type="match status" value="1"/>
</dbReference>
<dbReference type="InterPro" id="IPR036390">
    <property type="entry name" value="WH_DNA-bd_sf"/>
</dbReference>